<proteinExistence type="predicted"/>
<dbReference type="PROSITE" id="PS00109">
    <property type="entry name" value="PROTEIN_KINASE_TYR"/>
    <property type="match status" value="1"/>
</dbReference>
<protein>
    <submittedName>
        <fullName evidence="9">Serine/threonine protein kinase</fullName>
    </submittedName>
</protein>
<dbReference type="EMBL" id="CP060632">
    <property type="protein sequence ID" value="QNM00765.1"/>
    <property type="molecule type" value="Genomic_DNA"/>
</dbReference>
<dbReference type="CDD" id="cd14014">
    <property type="entry name" value="STKc_PknB_like"/>
    <property type="match status" value="1"/>
</dbReference>
<dbReference type="KEGG" id="wcp:H9Q76_05690"/>
<dbReference type="Pfam" id="PF00069">
    <property type="entry name" value="Pkinase"/>
    <property type="match status" value="1"/>
</dbReference>
<feature type="region of interest" description="Disordered" evidence="6">
    <location>
        <begin position="369"/>
        <end position="399"/>
    </location>
</feature>
<evidence type="ECO:0000256" key="5">
    <source>
        <dbReference type="PROSITE-ProRule" id="PRU10141"/>
    </source>
</evidence>
<evidence type="ECO:0000256" key="3">
    <source>
        <dbReference type="ARBA" id="ARBA00022777"/>
    </source>
</evidence>
<dbReference type="Gene3D" id="1.10.510.10">
    <property type="entry name" value="Transferase(Phosphotransferase) domain 1"/>
    <property type="match status" value="1"/>
</dbReference>
<dbReference type="PANTHER" id="PTHR43289">
    <property type="entry name" value="MITOGEN-ACTIVATED PROTEIN KINASE KINASE KINASE 20-RELATED"/>
    <property type="match status" value="1"/>
</dbReference>
<reference evidence="9 10" key="1">
    <citation type="submission" date="2020-08" db="EMBL/GenBank/DDBJ databases">
        <authorList>
            <person name="Liu C."/>
            <person name="Sun Q."/>
        </authorList>
    </citation>
    <scope>NUCLEOTIDE SEQUENCE [LARGE SCALE GENOMIC DNA]</scope>
    <source>
        <strain evidence="9 10">NSJ-4</strain>
    </source>
</reference>
<feature type="transmembrane region" description="Helical" evidence="7">
    <location>
        <begin position="328"/>
        <end position="349"/>
    </location>
</feature>
<dbReference type="PROSITE" id="PS50011">
    <property type="entry name" value="PROTEIN_KINASE_DOM"/>
    <property type="match status" value="1"/>
</dbReference>
<dbReference type="GO" id="GO:0005524">
    <property type="term" value="F:ATP binding"/>
    <property type="evidence" value="ECO:0007669"/>
    <property type="project" value="UniProtKB-UniRule"/>
</dbReference>
<evidence type="ECO:0000256" key="1">
    <source>
        <dbReference type="ARBA" id="ARBA00022679"/>
    </source>
</evidence>
<dbReference type="AlphaFoldDB" id="A0A7G9FQD3"/>
<evidence type="ECO:0000313" key="10">
    <source>
        <dbReference type="Proteomes" id="UP000515819"/>
    </source>
</evidence>
<keyword evidence="2 5" id="KW-0547">Nucleotide-binding</keyword>
<evidence type="ECO:0000256" key="4">
    <source>
        <dbReference type="ARBA" id="ARBA00022840"/>
    </source>
</evidence>
<evidence type="ECO:0000256" key="6">
    <source>
        <dbReference type="SAM" id="MobiDB-lite"/>
    </source>
</evidence>
<dbReference type="Gene3D" id="3.30.200.20">
    <property type="entry name" value="Phosphorylase Kinase, domain 1"/>
    <property type="match status" value="1"/>
</dbReference>
<sequence>MIESPSNRSMSNTRCLKPGVILKERYKIEEVIGAGGFGITYRAWDPLLQSYVAIKEYYPSGIATRSADSSKVCVPVGQEQREYHRGRIRFLKEAQDVARFQSEPNIVSIYDYLEENDTAYMVMEYLHGCTLKQYIREHGGRLDTDHILHICLSVLDALAVVHKAGMIHRDISPENIFICEDLTVKLIDFGAAKQVYLDGEQTMSVVLKPGYAPPEQYAKKDKQGPWTDIYALGATLYFAATGEKPEESFGRVLEDTIKPVCEVNPEIPRAMSQVIMRAMSVKIEDRYQTVEAMREALLAGEGQNAQMEPYVIPASRISKRDLPKKRGFLIGVAFCIVIMLVVTGIWMAGRVAKKAGTATATEMNAASTEAQTATMADAQTATDAEQAATEAEKTTQADNPMVMHVPTKEELAEQEKSDAILNITSSETERVSIDAFEYMKDGNQGYRMESADGLAAVAYEGDCVKLCLKYYDSILGDTPQVTDDLIYSYTFERYDSDYGIYRAIYDADDTSGYWDYATLYPPEFHFADDSFTLYIPLTSGLEDGRYKLYFSYEDPATQKSVFQATIEFYLNRSAM</sequence>
<keyword evidence="1" id="KW-0808">Transferase</keyword>
<dbReference type="PANTHER" id="PTHR43289:SF34">
    <property type="entry name" value="SERINE_THREONINE-PROTEIN KINASE YBDM-RELATED"/>
    <property type="match status" value="1"/>
</dbReference>
<dbReference type="InterPro" id="IPR011009">
    <property type="entry name" value="Kinase-like_dom_sf"/>
</dbReference>
<keyword evidence="3 9" id="KW-0418">Kinase</keyword>
<gene>
    <name evidence="9" type="ORF">H9Q76_05690</name>
</gene>
<name>A0A7G9FQD3_9FIRM</name>
<dbReference type="PROSITE" id="PS00107">
    <property type="entry name" value="PROTEIN_KINASE_ATP"/>
    <property type="match status" value="1"/>
</dbReference>
<evidence type="ECO:0000256" key="7">
    <source>
        <dbReference type="SAM" id="Phobius"/>
    </source>
</evidence>
<organism evidence="9 10">
    <name type="scientific">Wujia chipingensis</name>
    <dbReference type="NCBI Taxonomy" id="2763670"/>
    <lineage>
        <taxon>Bacteria</taxon>
        <taxon>Bacillati</taxon>
        <taxon>Bacillota</taxon>
        <taxon>Clostridia</taxon>
        <taxon>Lachnospirales</taxon>
        <taxon>Lachnospiraceae</taxon>
        <taxon>Wujia</taxon>
    </lineage>
</organism>
<evidence type="ECO:0000313" key="9">
    <source>
        <dbReference type="EMBL" id="QNM00765.1"/>
    </source>
</evidence>
<dbReference type="SUPFAM" id="SSF56112">
    <property type="entry name" value="Protein kinase-like (PK-like)"/>
    <property type="match status" value="1"/>
</dbReference>
<keyword evidence="9" id="KW-0723">Serine/threonine-protein kinase</keyword>
<feature type="binding site" evidence="5">
    <location>
        <position position="55"/>
    </location>
    <ligand>
        <name>ATP</name>
        <dbReference type="ChEBI" id="CHEBI:30616"/>
    </ligand>
</feature>
<evidence type="ECO:0000259" key="8">
    <source>
        <dbReference type="PROSITE" id="PS50011"/>
    </source>
</evidence>
<keyword evidence="7" id="KW-0812">Transmembrane</keyword>
<dbReference type="Proteomes" id="UP000515819">
    <property type="component" value="Chromosome"/>
</dbReference>
<dbReference type="InterPro" id="IPR000719">
    <property type="entry name" value="Prot_kinase_dom"/>
</dbReference>
<feature type="domain" description="Protein kinase" evidence="8">
    <location>
        <begin position="26"/>
        <end position="298"/>
    </location>
</feature>
<keyword evidence="10" id="KW-1185">Reference proteome</keyword>
<dbReference type="GO" id="GO:0004674">
    <property type="term" value="F:protein serine/threonine kinase activity"/>
    <property type="evidence" value="ECO:0007669"/>
    <property type="project" value="UniProtKB-KW"/>
</dbReference>
<keyword evidence="7" id="KW-0472">Membrane</keyword>
<feature type="compositionally biased region" description="Low complexity" evidence="6">
    <location>
        <begin position="369"/>
        <end position="389"/>
    </location>
</feature>
<keyword evidence="7" id="KW-1133">Transmembrane helix</keyword>
<keyword evidence="4 5" id="KW-0067">ATP-binding</keyword>
<dbReference type="RefSeq" id="WP_021984334.1">
    <property type="nucleotide sequence ID" value="NZ_CP060632.1"/>
</dbReference>
<accession>A0A7G9FQD3</accession>
<dbReference type="InterPro" id="IPR008266">
    <property type="entry name" value="Tyr_kinase_AS"/>
</dbReference>
<dbReference type="InterPro" id="IPR017441">
    <property type="entry name" value="Protein_kinase_ATP_BS"/>
</dbReference>
<evidence type="ECO:0000256" key="2">
    <source>
        <dbReference type="ARBA" id="ARBA00022741"/>
    </source>
</evidence>